<reference evidence="2" key="1">
    <citation type="submission" date="2023-03" db="UniProtKB">
        <authorList>
            <consortium name="WormBaseParasite"/>
        </authorList>
    </citation>
    <scope>IDENTIFICATION</scope>
</reference>
<evidence type="ECO:0000313" key="2">
    <source>
        <dbReference type="WBParaSite" id="ALUE_0000289301-mRNA-1"/>
    </source>
</evidence>
<dbReference type="WBParaSite" id="ALUE_0000289301-mRNA-1">
    <property type="protein sequence ID" value="ALUE_0000289301-mRNA-1"/>
    <property type="gene ID" value="ALUE_0000289301"/>
</dbReference>
<sequence length="114" mass="13300">MQRAHLYQLSSISQFHLEVVQAQQRCFSFIRLRIINPKRKKEGGEERNGKRLLITGDIFYSGIFNTAYQFYSKTEQVAAMMPERNEGLDDCPNIRLTAFSSHLVHKSYGETLLW</sequence>
<evidence type="ECO:0000313" key="1">
    <source>
        <dbReference type="Proteomes" id="UP000036681"/>
    </source>
</evidence>
<proteinExistence type="predicted"/>
<accession>A0A9J2P0I7</accession>
<name>A0A9J2P0I7_ASCLU</name>
<dbReference type="AlphaFoldDB" id="A0A9J2P0I7"/>
<dbReference type="Proteomes" id="UP000036681">
    <property type="component" value="Unplaced"/>
</dbReference>
<protein>
    <submittedName>
        <fullName evidence="2">Uncharacterized protein</fullName>
    </submittedName>
</protein>
<organism evidence="1 2">
    <name type="scientific">Ascaris lumbricoides</name>
    <name type="common">Giant roundworm</name>
    <dbReference type="NCBI Taxonomy" id="6252"/>
    <lineage>
        <taxon>Eukaryota</taxon>
        <taxon>Metazoa</taxon>
        <taxon>Ecdysozoa</taxon>
        <taxon>Nematoda</taxon>
        <taxon>Chromadorea</taxon>
        <taxon>Rhabditida</taxon>
        <taxon>Spirurina</taxon>
        <taxon>Ascaridomorpha</taxon>
        <taxon>Ascaridoidea</taxon>
        <taxon>Ascarididae</taxon>
        <taxon>Ascaris</taxon>
    </lineage>
</organism>
<keyword evidence="1" id="KW-1185">Reference proteome</keyword>